<dbReference type="EMBL" id="OU963863">
    <property type="protein sequence ID" value="CAH0385231.1"/>
    <property type="molecule type" value="Genomic_DNA"/>
</dbReference>
<dbReference type="Proteomes" id="UP001152759">
    <property type="component" value="Chromosome 2"/>
</dbReference>
<keyword evidence="3" id="KW-1185">Reference proteome</keyword>
<organism evidence="2 3">
    <name type="scientific">Bemisia tabaci</name>
    <name type="common">Sweetpotato whitefly</name>
    <name type="synonym">Aleurodes tabaci</name>
    <dbReference type="NCBI Taxonomy" id="7038"/>
    <lineage>
        <taxon>Eukaryota</taxon>
        <taxon>Metazoa</taxon>
        <taxon>Ecdysozoa</taxon>
        <taxon>Arthropoda</taxon>
        <taxon>Hexapoda</taxon>
        <taxon>Insecta</taxon>
        <taxon>Pterygota</taxon>
        <taxon>Neoptera</taxon>
        <taxon>Paraneoptera</taxon>
        <taxon>Hemiptera</taxon>
        <taxon>Sternorrhyncha</taxon>
        <taxon>Aleyrodoidea</taxon>
        <taxon>Aleyrodidae</taxon>
        <taxon>Aleyrodinae</taxon>
        <taxon>Bemisia</taxon>
    </lineage>
</organism>
<accession>A0A9P0A6E8</accession>
<proteinExistence type="predicted"/>
<sequence length="302" mass="35072">MIIESKFYDEFDDLINSLKDERVTSKTFPPAQLYKLVAQSPELHDTIYDKSPYLIYHTGRFSFNLHEVEAGGDIVRGALQLPLIRSTQDNAMNIMVKKMDTIFKVVNPIFVTAHTQQSVENCRREHNTYYCAESDLIPAKMRPLNSDVYSHEGMVILNDKQQANIKNKRKNDSLQLIVGPAICTKESTFPAPLQPPTPNTTLEEARKQQYNPNSILFRATADHKILNTRNHQSRSCTRWRLIEIDYQRPQRHASVTFHPGYRKHMKAFLKEQKRRNKIFNQTTKPPKYRTNPLQYDPLSPAL</sequence>
<name>A0A9P0A6E8_BEMTA</name>
<feature type="region of interest" description="Disordered" evidence="1">
    <location>
        <begin position="278"/>
        <end position="302"/>
    </location>
</feature>
<gene>
    <name evidence="2" type="ORF">BEMITA_LOCUS4481</name>
</gene>
<reference evidence="2" key="1">
    <citation type="submission" date="2021-12" db="EMBL/GenBank/DDBJ databases">
        <authorList>
            <person name="King R."/>
        </authorList>
    </citation>
    <scope>NUCLEOTIDE SEQUENCE</scope>
</reference>
<evidence type="ECO:0000313" key="2">
    <source>
        <dbReference type="EMBL" id="CAH0385231.1"/>
    </source>
</evidence>
<evidence type="ECO:0000313" key="3">
    <source>
        <dbReference type="Proteomes" id="UP001152759"/>
    </source>
</evidence>
<protein>
    <submittedName>
        <fullName evidence="2">Uncharacterized protein</fullName>
    </submittedName>
</protein>
<evidence type="ECO:0000256" key="1">
    <source>
        <dbReference type="SAM" id="MobiDB-lite"/>
    </source>
</evidence>
<dbReference type="AlphaFoldDB" id="A0A9P0A6E8"/>